<dbReference type="EMBL" id="JANKHO010001522">
    <property type="protein sequence ID" value="KAJ3500913.1"/>
    <property type="molecule type" value="Genomic_DNA"/>
</dbReference>
<comment type="caution">
    <text evidence="3">The sequence shown here is derived from an EMBL/GenBank/DDBJ whole genome shotgun (WGS) entry which is preliminary data.</text>
</comment>
<name>A0A9W8MRP5_9AGAR</name>
<dbReference type="AlphaFoldDB" id="A0A9W8MRP5"/>
<dbReference type="Gene3D" id="3.40.50.300">
    <property type="entry name" value="P-loop containing nucleotide triphosphate hydrolases"/>
    <property type="match status" value="1"/>
</dbReference>
<dbReference type="GO" id="GO:0005886">
    <property type="term" value="C:plasma membrane"/>
    <property type="evidence" value="ECO:0007669"/>
    <property type="project" value="TreeGrafter"/>
</dbReference>
<dbReference type="OrthoDB" id="5061070at2759"/>
<proteinExistence type="predicted"/>
<dbReference type="CDD" id="cd08771">
    <property type="entry name" value="DLP_1"/>
    <property type="match status" value="1"/>
</dbReference>
<dbReference type="PANTHER" id="PTHR11566">
    <property type="entry name" value="DYNAMIN"/>
    <property type="match status" value="1"/>
</dbReference>
<feature type="compositionally biased region" description="Low complexity" evidence="1">
    <location>
        <begin position="9"/>
        <end position="20"/>
    </location>
</feature>
<accession>A0A9W8MRP5</accession>
<dbReference type="InterPro" id="IPR027417">
    <property type="entry name" value="P-loop_NTPase"/>
</dbReference>
<dbReference type="GO" id="GO:0005525">
    <property type="term" value="F:GTP binding"/>
    <property type="evidence" value="ECO:0007669"/>
    <property type="project" value="InterPro"/>
</dbReference>
<dbReference type="GO" id="GO:0005737">
    <property type="term" value="C:cytoplasm"/>
    <property type="evidence" value="ECO:0007669"/>
    <property type="project" value="TreeGrafter"/>
</dbReference>
<dbReference type="PROSITE" id="PS51718">
    <property type="entry name" value="G_DYNAMIN_2"/>
    <property type="match status" value="1"/>
</dbReference>
<feature type="compositionally biased region" description="Low complexity" evidence="1">
    <location>
        <begin position="31"/>
        <end position="42"/>
    </location>
</feature>
<organism evidence="3 4">
    <name type="scientific">Agrocybe chaxingu</name>
    <dbReference type="NCBI Taxonomy" id="84603"/>
    <lineage>
        <taxon>Eukaryota</taxon>
        <taxon>Fungi</taxon>
        <taxon>Dikarya</taxon>
        <taxon>Basidiomycota</taxon>
        <taxon>Agaricomycotina</taxon>
        <taxon>Agaricomycetes</taxon>
        <taxon>Agaricomycetidae</taxon>
        <taxon>Agaricales</taxon>
        <taxon>Agaricineae</taxon>
        <taxon>Strophariaceae</taxon>
        <taxon>Agrocybe</taxon>
    </lineage>
</organism>
<gene>
    <name evidence="3" type="ORF">NLJ89_g9579</name>
</gene>
<dbReference type="PRINTS" id="PR00195">
    <property type="entry name" value="DYNAMIN"/>
</dbReference>
<dbReference type="InterPro" id="IPR022812">
    <property type="entry name" value="Dynamin"/>
</dbReference>
<reference evidence="3" key="1">
    <citation type="submission" date="2022-07" db="EMBL/GenBank/DDBJ databases">
        <title>Genome Sequence of Agrocybe chaxingu.</title>
        <authorList>
            <person name="Buettner E."/>
        </authorList>
    </citation>
    <scope>NUCLEOTIDE SEQUENCE</scope>
    <source>
        <strain evidence="3">MP-N11</strain>
    </source>
</reference>
<dbReference type="PANTHER" id="PTHR11566:SF131">
    <property type="entry name" value="GTPASE, PUTATIVE (AFU_ORTHOLOGUE AFUA_6G07630)-RELATED"/>
    <property type="match status" value="1"/>
</dbReference>
<dbReference type="SMART" id="SM00053">
    <property type="entry name" value="DYNc"/>
    <property type="match status" value="1"/>
</dbReference>
<protein>
    <recommendedName>
        <fullName evidence="2">Dynamin-type G domain-containing protein</fullName>
    </recommendedName>
</protein>
<sequence length="401" mass="43903">MSFFRRSRTGTSGRQRTMSTASTNLPPTPPGGQSSSSNSLPDGGDGRNETLNASDYARKCAKLMELYRSLRSLGVAMFLPDLPRVVVIGGQSSGKSSLVEAVSGINVPRDSGTCTRCPMECTMSSDASSWSCTISLRSEYDSQGRPQVHLTEAFGPSIENKSAVELWIRRAQAAVLSPHRPRSDFLNMGEEELRRLNSTDPQILKFSKNVVEVNVRDPAATDLSFVDLPGLIQNVPDESLIVTVRSLVEKHVEQKNTVIVIAMPMSDEYENMQAVRLAKQCSADPDGERTIGVLTKPDTLGPGARGSLEKWKAVLEGTEHATTHGYYCVRLPDDEERARGISKAEAQRTADDFFNTTPPWCDIQDRGRFGIPNFVKNVSALLVQLIEANLPSLRASIESEL</sequence>
<evidence type="ECO:0000259" key="2">
    <source>
        <dbReference type="PROSITE" id="PS51718"/>
    </source>
</evidence>
<evidence type="ECO:0000313" key="4">
    <source>
        <dbReference type="Proteomes" id="UP001148786"/>
    </source>
</evidence>
<evidence type="ECO:0000256" key="1">
    <source>
        <dbReference type="SAM" id="MobiDB-lite"/>
    </source>
</evidence>
<keyword evidence="4" id="KW-1185">Reference proteome</keyword>
<dbReference type="InterPro" id="IPR030381">
    <property type="entry name" value="G_DYNAMIN_dom"/>
</dbReference>
<dbReference type="GO" id="GO:0003924">
    <property type="term" value="F:GTPase activity"/>
    <property type="evidence" value="ECO:0007669"/>
    <property type="project" value="InterPro"/>
</dbReference>
<dbReference type="Pfam" id="PF00350">
    <property type="entry name" value="Dynamin_N"/>
    <property type="match status" value="1"/>
</dbReference>
<dbReference type="GO" id="GO:0031623">
    <property type="term" value="P:receptor internalization"/>
    <property type="evidence" value="ECO:0007669"/>
    <property type="project" value="TreeGrafter"/>
</dbReference>
<dbReference type="Proteomes" id="UP001148786">
    <property type="component" value="Unassembled WGS sequence"/>
</dbReference>
<dbReference type="GO" id="GO:0005874">
    <property type="term" value="C:microtubule"/>
    <property type="evidence" value="ECO:0007669"/>
    <property type="project" value="TreeGrafter"/>
</dbReference>
<feature type="domain" description="Dynamin-type G" evidence="2">
    <location>
        <begin position="79"/>
        <end position="391"/>
    </location>
</feature>
<dbReference type="InterPro" id="IPR045063">
    <property type="entry name" value="Dynamin_N"/>
</dbReference>
<dbReference type="SUPFAM" id="SSF52540">
    <property type="entry name" value="P-loop containing nucleoside triphosphate hydrolases"/>
    <property type="match status" value="1"/>
</dbReference>
<dbReference type="InterPro" id="IPR001401">
    <property type="entry name" value="Dynamin_GTPase"/>
</dbReference>
<evidence type="ECO:0000313" key="3">
    <source>
        <dbReference type="EMBL" id="KAJ3500913.1"/>
    </source>
</evidence>
<dbReference type="GO" id="GO:0008017">
    <property type="term" value="F:microtubule binding"/>
    <property type="evidence" value="ECO:0007669"/>
    <property type="project" value="TreeGrafter"/>
</dbReference>
<feature type="region of interest" description="Disordered" evidence="1">
    <location>
        <begin position="1"/>
        <end position="51"/>
    </location>
</feature>